<dbReference type="CDD" id="cd02947">
    <property type="entry name" value="TRX_family"/>
    <property type="match status" value="1"/>
</dbReference>
<dbReference type="InterPro" id="IPR044534">
    <property type="entry name" value="TTL1-4"/>
</dbReference>
<dbReference type="InterPro" id="IPR011990">
    <property type="entry name" value="TPR-like_helical_dom_sf"/>
</dbReference>
<dbReference type="AlphaFoldDB" id="A0A6P5H0W3"/>
<dbReference type="InterPro" id="IPR036249">
    <property type="entry name" value="Thioredoxin-like_sf"/>
</dbReference>
<protein>
    <submittedName>
        <fullName evidence="4">Inactive TPR repeat-containing thioredoxin TTL3-like</fullName>
    </submittedName>
</protein>
<dbReference type="PANTHER" id="PTHR46050">
    <property type="entry name" value="TPR REPEAT-CONTAINING THIOREDOXIN"/>
    <property type="match status" value="1"/>
</dbReference>
<feature type="compositionally biased region" description="Low complexity" evidence="2">
    <location>
        <begin position="67"/>
        <end position="80"/>
    </location>
</feature>
<dbReference type="PANTHER" id="PTHR46050:SF7">
    <property type="entry name" value="TETRATRICOPEPTIDE REPEAT (TPR)-LIKE SUPERFAMILY PROTEIN"/>
    <property type="match status" value="1"/>
</dbReference>
<dbReference type="Gene3D" id="1.25.40.10">
    <property type="entry name" value="Tetratricopeptide repeat domain"/>
    <property type="match status" value="1"/>
</dbReference>
<feature type="repeat" description="TPR" evidence="1">
    <location>
        <begin position="214"/>
        <end position="247"/>
    </location>
</feature>
<evidence type="ECO:0000256" key="1">
    <source>
        <dbReference type="PROSITE-ProRule" id="PRU00339"/>
    </source>
</evidence>
<evidence type="ECO:0000313" key="4">
    <source>
        <dbReference type="RefSeq" id="XP_020113737.1"/>
    </source>
</evidence>
<dbReference type="Pfam" id="PF14559">
    <property type="entry name" value="TPR_19"/>
    <property type="match status" value="1"/>
</dbReference>
<sequence>MSAEEGEEEDARKSSACGLLVLYNSVFHRSGRRNERQPSTPTSSSSAGSPKLTLSNSKRRRPGSDEASLLASSAVASHASLPHHHKPDAVPAPAYHKAAAMQKEAGRNGGARATTRCGSIVAAELDSMIHDHQRTRGSGALVRASSGNVMLFGNLGNIRAPGAVTASHNVLDNLPKTAKEASDGKQQDSEAEAAAAAAAPAEVLCRALSRRLDPEELKEMGNEEYKNGRFAEAVALYDRAILIDPGKAPYWSNKAAALMGMGRLLEAVAECKEAVRIDPAYGRAHLRLGTLYLRLGEAEKAIHHYKLAKGDASSRDVTQAQALQMHLFKCDDARKRKDWHGLLQESQSAVSAGADSSPQLFAYQEEALLALRRQEEAEATLRNAPKFDVDASTKFFGGPSNAYFLAVRAQVDMAAGRFEEALNISQRAARIDPGSREVSAVARKARLAAQARSKGNDLFKASKYWEACIAYEEGLGHDPHNAILLCNRAAARSKLCQWEKAVDDCTVALKMRPSYTKARLRRADCNAKLERWEASIQDYEVLMHEMPGDEEVSKALSDARLQLEKQRDRSNNFITITSKDQFKQFIATSRLSVALLFNKSRDVSIQTVSLVEQLSKRYATVNFLKVDLERDPKLAECESSLPVIKFYKSGTCIESISASDHDELESSLKILSK</sequence>
<dbReference type="Proteomes" id="UP000515123">
    <property type="component" value="Linkage group 23"/>
</dbReference>
<accession>A0A6P5H0W3</accession>
<dbReference type="SUPFAM" id="SSF48452">
    <property type="entry name" value="TPR-like"/>
    <property type="match status" value="2"/>
</dbReference>
<dbReference type="PROSITE" id="PS50005">
    <property type="entry name" value="TPR"/>
    <property type="match status" value="1"/>
</dbReference>
<gene>
    <name evidence="4" type="primary">LOC109727926</name>
</gene>
<dbReference type="Gene3D" id="3.40.30.10">
    <property type="entry name" value="Glutaredoxin"/>
    <property type="match status" value="1"/>
</dbReference>
<dbReference type="SUPFAM" id="SSF52833">
    <property type="entry name" value="Thioredoxin-like"/>
    <property type="match status" value="1"/>
</dbReference>
<organism evidence="3 4">
    <name type="scientific">Ananas comosus</name>
    <name type="common">Pineapple</name>
    <name type="synonym">Ananas ananas</name>
    <dbReference type="NCBI Taxonomy" id="4615"/>
    <lineage>
        <taxon>Eukaryota</taxon>
        <taxon>Viridiplantae</taxon>
        <taxon>Streptophyta</taxon>
        <taxon>Embryophyta</taxon>
        <taxon>Tracheophyta</taxon>
        <taxon>Spermatophyta</taxon>
        <taxon>Magnoliopsida</taxon>
        <taxon>Liliopsida</taxon>
        <taxon>Poales</taxon>
        <taxon>Bromeliaceae</taxon>
        <taxon>Bromelioideae</taxon>
        <taxon>Ananas</taxon>
    </lineage>
</organism>
<reference evidence="4" key="2">
    <citation type="submission" date="2025-08" db="UniProtKB">
        <authorList>
            <consortium name="RefSeq"/>
        </authorList>
    </citation>
    <scope>IDENTIFICATION</scope>
    <source>
        <tissue evidence="4">Leaf</tissue>
    </source>
</reference>
<dbReference type="SMART" id="SM00028">
    <property type="entry name" value="TPR"/>
    <property type="match status" value="7"/>
</dbReference>
<evidence type="ECO:0000313" key="3">
    <source>
        <dbReference type="Proteomes" id="UP000515123"/>
    </source>
</evidence>
<feature type="compositionally biased region" description="Low complexity" evidence="2">
    <location>
        <begin position="38"/>
        <end position="55"/>
    </location>
</feature>
<dbReference type="GeneID" id="109727926"/>
<evidence type="ECO:0000256" key="2">
    <source>
        <dbReference type="SAM" id="MobiDB-lite"/>
    </source>
</evidence>
<dbReference type="GO" id="GO:0005737">
    <property type="term" value="C:cytoplasm"/>
    <property type="evidence" value="ECO:0007669"/>
    <property type="project" value="TreeGrafter"/>
</dbReference>
<reference evidence="3" key="1">
    <citation type="journal article" date="2015" name="Nat. Genet.">
        <title>The pineapple genome and the evolution of CAM photosynthesis.</title>
        <authorList>
            <person name="Ming R."/>
            <person name="VanBuren R."/>
            <person name="Wai C.M."/>
            <person name="Tang H."/>
            <person name="Schatz M.C."/>
            <person name="Bowers J.E."/>
            <person name="Lyons E."/>
            <person name="Wang M.L."/>
            <person name="Chen J."/>
            <person name="Biggers E."/>
            <person name="Zhang J."/>
            <person name="Huang L."/>
            <person name="Zhang L."/>
            <person name="Miao W."/>
            <person name="Zhang J."/>
            <person name="Ye Z."/>
            <person name="Miao C."/>
            <person name="Lin Z."/>
            <person name="Wang H."/>
            <person name="Zhou H."/>
            <person name="Yim W.C."/>
            <person name="Priest H.D."/>
            <person name="Zheng C."/>
            <person name="Woodhouse M."/>
            <person name="Edger P.P."/>
            <person name="Guyot R."/>
            <person name="Guo H.B."/>
            <person name="Guo H."/>
            <person name="Zheng G."/>
            <person name="Singh R."/>
            <person name="Sharma A."/>
            <person name="Min X."/>
            <person name="Zheng Y."/>
            <person name="Lee H."/>
            <person name="Gurtowski J."/>
            <person name="Sedlazeck F.J."/>
            <person name="Harkess A."/>
            <person name="McKain M.R."/>
            <person name="Liao Z."/>
            <person name="Fang J."/>
            <person name="Liu J."/>
            <person name="Zhang X."/>
            <person name="Zhang Q."/>
            <person name="Hu W."/>
            <person name="Qin Y."/>
            <person name="Wang K."/>
            <person name="Chen L.Y."/>
            <person name="Shirley N."/>
            <person name="Lin Y.R."/>
            <person name="Liu L.Y."/>
            <person name="Hernandez A.G."/>
            <person name="Wright C.L."/>
            <person name="Bulone V."/>
            <person name="Tuskan G.A."/>
            <person name="Heath K."/>
            <person name="Zee F."/>
            <person name="Moore P.H."/>
            <person name="Sunkar R."/>
            <person name="Leebens-Mack J.H."/>
            <person name="Mockler T."/>
            <person name="Bennetzen J.L."/>
            <person name="Freeling M."/>
            <person name="Sankoff D."/>
            <person name="Paterson A.H."/>
            <person name="Zhu X."/>
            <person name="Yang X."/>
            <person name="Smith J.A."/>
            <person name="Cushman J.C."/>
            <person name="Paull R.E."/>
            <person name="Yu Q."/>
        </authorList>
    </citation>
    <scope>NUCLEOTIDE SEQUENCE [LARGE SCALE GENOMIC DNA]</scope>
    <source>
        <strain evidence="3">cv. F153</strain>
    </source>
</reference>
<proteinExistence type="predicted"/>
<dbReference type="InterPro" id="IPR019734">
    <property type="entry name" value="TPR_rpt"/>
</dbReference>
<name>A0A6P5H0W3_ANACO</name>
<dbReference type="Gramene" id="Aco028579.1.mrna1">
    <property type="protein sequence ID" value="Aco028579.1.mrna1"/>
    <property type="gene ID" value="Aco028579.1.path1"/>
</dbReference>
<dbReference type="OrthoDB" id="2335338at2759"/>
<dbReference type="RefSeq" id="XP_020113737.1">
    <property type="nucleotide sequence ID" value="XM_020258148.1"/>
</dbReference>
<keyword evidence="3" id="KW-1185">Reference proteome</keyword>
<keyword evidence="1" id="KW-0802">TPR repeat</keyword>
<feature type="region of interest" description="Disordered" evidence="2">
    <location>
        <begin position="28"/>
        <end position="112"/>
    </location>
</feature>
<feature type="compositionally biased region" description="Low complexity" evidence="2">
    <location>
        <begin position="89"/>
        <end position="100"/>
    </location>
</feature>